<evidence type="ECO:0000313" key="1">
    <source>
        <dbReference type="EMBL" id="OBS57076.1"/>
    </source>
</evidence>
<feature type="non-terminal residue" evidence="1">
    <location>
        <position position="104"/>
    </location>
</feature>
<proteinExistence type="predicted"/>
<gene>
    <name evidence="1" type="ORF">A6R68_11799</name>
</gene>
<evidence type="ECO:0000313" key="2">
    <source>
        <dbReference type="Proteomes" id="UP000092124"/>
    </source>
</evidence>
<accession>A0A1A6FSZ4</accession>
<dbReference type="EMBL" id="LZPO01117654">
    <property type="protein sequence ID" value="OBS57076.1"/>
    <property type="molecule type" value="Genomic_DNA"/>
</dbReference>
<name>A0A1A6FSZ4_NEOLE</name>
<dbReference type="OrthoDB" id="5835829at2759"/>
<comment type="caution">
    <text evidence="1">The sequence shown here is derived from an EMBL/GenBank/DDBJ whole genome shotgun (WGS) entry which is preliminary data.</text>
</comment>
<feature type="non-terminal residue" evidence="1">
    <location>
        <position position="1"/>
    </location>
</feature>
<organism evidence="1 2">
    <name type="scientific">Neotoma lepida</name>
    <name type="common">Desert woodrat</name>
    <dbReference type="NCBI Taxonomy" id="56216"/>
    <lineage>
        <taxon>Eukaryota</taxon>
        <taxon>Metazoa</taxon>
        <taxon>Chordata</taxon>
        <taxon>Craniata</taxon>
        <taxon>Vertebrata</taxon>
        <taxon>Euteleostomi</taxon>
        <taxon>Mammalia</taxon>
        <taxon>Eutheria</taxon>
        <taxon>Euarchontoglires</taxon>
        <taxon>Glires</taxon>
        <taxon>Rodentia</taxon>
        <taxon>Myomorpha</taxon>
        <taxon>Muroidea</taxon>
        <taxon>Cricetidae</taxon>
        <taxon>Neotominae</taxon>
        <taxon>Neotoma</taxon>
    </lineage>
</organism>
<keyword evidence="2" id="KW-1185">Reference proteome</keyword>
<dbReference type="STRING" id="56216.A0A1A6FSZ4"/>
<dbReference type="AlphaFoldDB" id="A0A1A6FSZ4"/>
<dbReference type="Proteomes" id="UP000092124">
    <property type="component" value="Unassembled WGS sequence"/>
</dbReference>
<reference evidence="1 2" key="1">
    <citation type="submission" date="2016-06" db="EMBL/GenBank/DDBJ databases">
        <title>The Draft Genome Sequence and Annotation of the Desert Woodrat Neotoma lepida.</title>
        <authorList>
            <person name="Campbell M."/>
            <person name="Oakeson K.F."/>
            <person name="Yandell M."/>
            <person name="Halpert J.R."/>
            <person name="Dearing D."/>
        </authorList>
    </citation>
    <scope>NUCLEOTIDE SEQUENCE [LARGE SCALE GENOMIC DNA]</scope>
    <source>
        <strain evidence="1">417</strain>
        <tissue evidence="1">Liver</tissue>
    </source>
</reference>
<sequence length="104" mass="11709">PAFSALSTCAQACERALRPTTLLTERLSQARRQERYPGIFNSTTSDAFLQSKMRNIFSGRLTAVELVDILDHYTKNCDMMVGNQALIQGLKKEKFDLLLVDPND</sequence>
<protein>
    <submittedName>
        <fullName evidence="1">Uncharacterized protein</fullName>
    </submittedName>
</protein>